<accession>A0A2D3LAE9</accession>
<dbReference type="InterPro" id="IPR027417">
    <property type="entry name" value="P-loop_NTPase"/>
</dbReference>
<name>A0A2D3LAE9_PREIN</name>
<evidence type="ECO:0000313" key="4">
    <source>
        <dbReference type="Proteomes" id="UP000229630"/>
    </source>
</evidence>
<dbReference type="SUPFAM" id="SSF52540">
    <property type="entry name" value="P-loop containing nucleoside triphosphate hydrolases"/>
    <property type="match status" value="1"/>
</dbReference>
<dbReference type="Proteomes" id="UP000229630">
    <property type="component" value="Chromosome 2"/>
</dbReference>
<dbReference type="RefSeq" id="WP_100020177.1">
    <property type="nucleotide sequence ID" value="NZ_CP024724.1"/>
</dbReference>
<dbReference type="InterPro" id="IPR041682">
    <property type="entry name" value="AAA_14"/>
</dbReference>
<dbReference type="Pfam" id="PF13173">
    <property type="entry name" value="AAA_14"/>
    <property type="match status" value="1"/>
</dbReference>
<reference evidence="3 4" key="1">
    <citation type="submission" date="2017-11" db="EMBL/GenBank/DDBJ databases">
        <title>Genome sequencing of Prevotella intermedia KCOM 2837.</title>
        <authorList>
            <person name="Kook J.-K."/>
            <person name="Park S.-N."/>
            <person name="Lim Y.K."/>
        </authorList>
    </citation>
    <scope>NUCLEOTIDE SEQUENCE [LARGE SCALE GENOMIC DNA]</scope>
    <source>
        <strain evidence="3 4">KCOM 2837</strain>
    </source>
</reference>
<evidence type="ECO:0000259" key="2">
    <source>
        <dbReference type="Pfam" id="PF13635"/>
    </source>
</evidence>
<dbReference type="AlphaFoldDB" id="A0A2D3LAE9"/>
<evidence type="ECO:0000259" key="1">
    <source>
        <dbReference type="Pfam" id="PF13173"/>
    </source>
</evidence>
<dbReference type="CDD" id="cd00009">
    <property type="entry name" value="AAA"/>
    <property type="match status" value="1"/>
</dbReference>
<dbReference type="Gene3D" id="3.40.50.300">
    <property type="entry name" value="P-loop containing nucleotide triphosphate hydrolases"/>
    <property type="match status" value="1"/>
</dbReference>
<feature type="domain" description="DUF4143" evidence="2">
    <location>
        <begin position="221"/>
        <end position="382"/>
    </location>
</feature>
<dbReference type="EMBL" id="CP024724">
    <property type="protein sequence ID" value="ATV27525.1"/>
    <property type="molecule type" value="Genomic_DNA"/>
</dbReference>
<proteinExistence type="predicted"/>
<sequence length="431" mass="49408">MEREILNKLIAWKHRPDRKPLILLGARQVGKTHILKEFGRRQYKYLAYVNCDNNAMVSDLFAPDYNMERILLSIGAVTNVPIEPENTLIVFDEIQELPRGLSSLKYFCEEARQYHVAVAGSLLSIALHRGESYPVGKVNTLQMYPMNFEEFILAKGRQQLAEILKTRNWTMVQGVRNEYIQLLREYYFVGGMPEAVQKYIDTNDAVKVREVQKEILLAYNKDMSKHASTAEAIRIGQVWHSIPSQLSKENRKFVYGVIRKGARAKEFETAIQWLVDAGLVYKVARITAPSMPLSVYKDISAFKLYMLDCGLLGAMSNTPATLLLLPNDMKESKGAFTESFVCSQLQFLSDATFGYYSKESSKQEIDFLLQQGENIVPIEVKAEENLRAKSLKTFLSEHRELYGLRFSMSDYREQENITNIPLYAILSYLRA</sequence>
<organism evidence="3 4">
    <name type="scientific">Prevotella intermedia</name>
    <dbReference type="NCBI Taxonomy" id="28131"/>
    <lineage>
        <taxon>Bacteria</taxon>
        <taxon>Pseudomonadati</taxon>
        <taxon>Bacteroidota</taxon>
        <taxon>Bacteroidia</taxon>
        <taxon>Bacteroidales</taxon>
        <taxon>Prevotellaceae</taxon>
        <taxon>Prevotella</taxon>
    </lineage>
</organism>
<dbReference type="Pfam" id="PF13635">
    <property type="entry name" value="DUF4143"/>
    <property type="match status" value="1"/>
</dbReference>
<dbReference type="InterPro" id="IPR025420">
    <property type="entry name" value="DUF4143"/>
</dbReference>
<evidence type="ECO:0000313" key="3">
    <source>
        <dbReference type="EMBL" id="ATV27525.1"/>
    </source>
</evidence>
<dbReference type="PANTHER" id="PTHR33295">
    <property type="entry name" value="ATPASE"/>
    <property type="match status" value="1"/>
</dbReference>
<protein>
    <submittedName>
        <fullName evidence="3">ATPase</fullName>
    </submittedName>
</protein>
<dbReference type="PANTHER" id="PTHR33295:SF7">
    <property type="entry name" value="ATPASE"/>
    <property type="match status" value="1"/>
</dbReference>
<feature type="domain" description="AAA" evidence="1">
    <location>
        <begin position="18"/>
        <end position="151"/>
    </location>
</feature>
<gene>
    <name evidence="3" type="ORF">CTM62_12340</name>
</gene>